<name>A0AAQ3L4F4_9LILI</name>
<dbReference type="AlphaFoldDB" id="A0AAQ3L4F4"/>
<reference evidence="1 2" key="1">
    <citation type="submission" date="2023-10" db="EMBL/GenBank/DDBJ databases">
        <title>Chromosome-scale genome assembly provides insights into flower coloration mechanisms of Canna indica.</title>
        <authorList>
            <person name="Li C."/>
        </authorList>
    </citation>
    <scope>NUCLEOTIDE SEQUENCE [LARGE SCALE GENOMIC DNA]</scope>
    <source>
        <tissue evidence="1">Flower</tissue>
    </source>
</reference>
<evidence type="ECO:0000313" key="2">
    <source>
        <dbReference type="Proteomes" id="UP001327560"/>
    </source>
</evidence>
<proteinExistence type="predicted"/>
<evidence type="ECO:0000313" key="1">
    <source>
        <dbReference type="EMBL" id="WOL17996.1"/>
    </source>
</evidence>
<dbReference type="Proteomes" id="UP001327560">
    <property type="component" value="Chromosome 8"/>
</dbReference>
<sequence length="70" mass="8167">MTTESSRLRVSWTVTVLVLKRITRWTSIVSKDPEMPYDPDRHFVVATRVIHKNQERDPSKIICVDLNLTS</sequence>
<keyword evidence="2" id="KW-1185">Reference proteome</keyword>
<dbReference type="EMBL" id="CP136897">
    <property type="protein sequence ID" value="WOL17996.1"/>
    <property type="molecule type" value="Genomic_DNA"/>
</dbReference>
<organism evidence="1 2">
    <name type="scientific">Canna indica</name>
    <name type="common">Indian-shot</name>
    <dbReference type="NCBI Taxonomy" id="4628"/>
    <lineage>
        <taxon>Eukaryota</taxon>
        <taxon>Viridiplantae</taxon>
        <taxon>Streptophyta</taxon>
        <taxon>Embryophyta</taxon>
        <taxon>Tracheophyta</taxon>
        <taxon>Spermatophyta</taxon>
        <taxon>Magnoliopsida</taxon>
        <taxon>Liliopsida</taxon>
        <taxon>Zingiberales</taxon>
        <taxon>Cannaceae</taxon>
        <taxon>Canna</taxon>
    </lineage>
</organism>
<accession>A0AAQ3L4F4</accession>
<protein>
    <submittedName>
        <fullName evidence="1">Uncharacterized protein</fullName>
    </submittedName>
</protein>
<gene>
    <name evidence="1" type="ORF">Cni_G26789</name>
</gene>